<dbReference type="eggNOG" id="ENOG502R4M0">
    <property type="taxonomic scope" value="Eukaryota"/>
</dbReference>
<dbReference type="EMBL" id="AP014963">
    <property type="protein sequence ID" value="BAS99956.1"/>
    <property type="molecule type" value="Genomic_DNA"/>
</dbReference>
<feature type="compositionally biased region" description="Acidic residues" evidence="1">
    <location>
        <begin position="59"/>
        <end position="69"/>
    </location>
</feature>
<proteinExistence type="predicted"/>
<evidence type="ECO:0000313" key="3">
    <source>
        <dbReference type="Proteomes" id="UP000059680"/>
    </source>
</evidence>
<feature type="compositionally biased region" description="Basic and acidic residues" evidence="1">
    <location>
        <begin position="24"/>
        <end position="58"/>
    </location>
</feature>
<dbReference type="FunCoup" id="A0A0P0X247">
    <property type="interactions" value="7"/>
</dbReference>
<keyword evidence="3" id="KW-1185">Reference proteome</keyword>
<dbReference type="Gramene" id="Os07t0134101-00">
    <property type="protein sequence ID" value="Os07t0134101-00"/>
    <property type="gene ID" value="Os07g0134101"/>
</dbReference>
<organism evidence="2 3">
    <name type="scientific">Oryza sativa subsp. japonica</name>
    <name type="common">Rice</name>
    <dbReference type="NCBI Taxonomy" id="39947"/>
    <lineage>
        <taxon>Eukaryota</taxon>
        <taxon>Viridiplantae</taxon>
        <taxon>Streptophyta</taxon>
        <taxon>Embryophyta</taxon>
        <taxon>Tracheophyta</taxon>
        <taxon>Spermatophyta</taxon>
        <taxon>Magnoliopsida</taxon>
        <taxon>Liliopsida</taxon>
        <taxon>Poales</taxon>
        <taxon>Poaceae</taxon>
        <taxon>BOP clade</taxon>
        <taxon>Oryzoideae</taxon>
        <taxon>Oryzeae</taxon>
        <taxon>Oryzinae</taxon>
        <taxon>Oryza</taxon>
        <taxon>Oryza sativa</taxon>
    </lineage>
</organism>
<protein>
    <submittedName>
        <fullName evidence="2">Os07g0134101 protein</fullName>
    </submittedName>
</protein>
<dbReference type="InParanoid" id="A0A0P0X247"/>
<dbReference type="AlphaFoldDB" id="A0A0P0X247"/>
<evidence type="ECO:0000313" key="2">
    <source>
        <dbReference type="EMBL" id="BAS99956.1"/>
    </source>
</evidence>
<evidence type="ECO:0000256" key="1">
    <source>
        <dbReference type="SAM" id="MobiDB-lite"/>
    </source>
</evidence>
<feature type="compositionally biased region" description="Basic and acidic residues" evidence="1">
    <location>
        <begin position="70"/>
        <end position="95"/>
    </location>
</feature>
<reference evidence="3" key="1">
    <citation type="journal article" date="2005" name="Nature">
        <title>The map-based sequence of the rice genome.</title>
        <authorList>
            <consortium name="International rice genome sequencing project (IRGSP)"/>
            <person name="Matsumoto T."/>
            <person name="Wu J."/>
            <person name="Kanamori H."/>
            <person name="Katayose Y."/>
            <person name="Fujisawa M."/>
            <person name="Namiki N."/>
            <person name="Mizuno H."/>
            <person name="Yamamoto K."/>
            <person name="Antonio B.A."/>
            <person name="Baba T."/>
            <person name="Sakata K."/>
            <person name="Nagamura Y."/>
            <person name="Aoki H."/>
            <person name="Arikawa K."/>
            <person name="Arita K."/>
            <person name="Bito T."/>
            <person name="Chiden Y."/>
            <person name="Fujitsuka N."/>
            <person name="Fukunaka R."/>
            <person name="Hamada M."/>
            <person name="Harada C."/>
            <person name="Hayashi A."/>
            <person name="Hijishita S."/>
            <person name="Honda M."/>
            <person name="Hosokawa S."/>
            <person name="Ichikawa Y."/>
            <person name="Idonuma A."/>
            <person name="Iijima M."/>
            <person name="Ikeda M."/>
            <person name="Ikeno M."/>
            <person name="Ito K."/>
            <person name="Ito S."/>
            <person name="Ito T."/>
            <person name="Ito Y."/>
            <person name="Ito Y."/>
            <person name="Iwabuchi A."/>
            <person name="Kamiya K."/>
            <person name="Karasawa W."/>
            <person name="Kurita K."/>
            <person name="Katagiri S."/>
            <person name="Kikuta A."/>
            <person name="Kobayashi H."/>
            <person name="Kobayashi N."/>
            <person name="Machita K."/>
            <person name="Maehara T."/>
            <person name="Masukawa M."/>
            <person name="Mizubayashi T."/>
            <person name="Mukai Y."/>
            <person name="Nagasaki H."/>
            <person name="Nagata Y."/>
            <person name="Naito S."/>
            <person name="Nakashima M."/>
            <person name="Nakama Y."/>
            <person name="Nakamichi Y."/>
            <person name="Nakamura M."/>
            <person name="Meguro A."/>
            <person name="Negishi M."/>
            <person name="Ohta I."/>
            <person name="Ohta T."/>
            <person name="Okamoto M."/>
            <person name="Ono N."/>
            <person name="Saji S."/>
            <person name="Sakaguchi M."/>
            <person name="Sakai K."/>
            <person name="Shibata M."/>
            <person name="Shimokawa T."/>
            <person name="Song J."/>
            <person name="Takazaki Y."/>
            <person name="Terasawa K."/>
            <person name="Tsugane M."/>
            <person name="Tsuji K."/>
            <person name="Ueda S."/>
            <person name="Waki K."/>
            <person name="Yamagata H."/>
            <person name="Yamamoto M."/>
            <person name="Yamamoto S."/>
            <person name="Yamane H."/>
            <person name="Yoshiki S."/>
            <person name="Yoshihara R."/>
            <person name="Yukawa K."/>
            <person name="Zhong H."/>
            <person name="Yano M."/>
            <person name="Yuan Q."/>
            <person name="Ouyang S."/>
            <person name="Liu J."/>
            <person name="Jones K.M."/>
            <person name="Gansberger K."/>
            <person name="Moffat K."/>
            <person name="Hill J."/>
            <person name="Bera J."/>
            <person name="Fadrosh D."/>
            <person name="Jin S."/>
            <person name="Johri S."/>
            <person name="Kim M."/>
            <person name="Overton L."/>
            <person name="Reardon M."/>
            <person name="Tsitrin T."/>
            <person name="Vuong H."/>
            <person name="Weaver B."/>
            <person name="Ciecko A."/>
            <person name="Tallon L."/>
            <person name="Jackson J."/>
            <person name="Pai G."/>
            <person name="Aken S.V."/>
            <person name="Utterback T."/>
            <person name="Reidmuller S."/>
            <person name="Feldblyum T."/>
            <person name="Hsiao J."/>
            <person name="Zismann V."/>
            <person name="Iobst S."/>
            <person name="de Vazeille A.R."/>
            <person name="Buell C.R."/>
            <person name="Ying K."/>
            <person name="Li Y."/>
            <person name="Lu T."/>
            <person name="Huang Y."/>
            <person name="Zhao Q."/>
            <person name="Feng Q."/>
            <person name="Zhang L."/>
            <person name="Zhu J."/>
            <person name="Weng Q."/>
            <person name="Mu J."/>
            <person name="Lu Y."/>
            <person name="Fan D."/>
            <person name="Liu Y."/>
            <person name="Guan J."/>
            <person name="Zhang Y."/>
            <person name="Yu S."/>
            <person name="Liu X."/>
            <person name="Zhang Y."/>
            <person name="Hong G."/>
            <person name="Han B."/>
            <person name="Choisne N."/>
            <person name="Demange N."/>
            <person name="Orjeda G."/>
            <person name="Samain S."/>
            <person name="Cattolico L."/>
            <person name="Pelletier E."/>
            <person name="Couloux A."/>
            <person name="Segurens B."/>
            <person name="Wincker P."/>
            <person name="D'Hont A."/>
            <person name="Scarpelli C."/>
            <person name="Weissenbach J."/>
            <person name="Salanoubat M."/>
            <person name="Quetier F."/>
            <person name="Yu Y."/>
            <person name="Kim H.R."/>
            <person name="Rambo T."/>
            <person name="Currie J."/>
            <person name="Collura K."/>
            <person name="Luo M."/>
            <person name="Yang T."/>
            <person name="Ammiraju J.S.S."/>
            <person name="Engler F."/>
            <person name="Soderlund C."/>
            <person name="Wing R.A."/>
            <person name="Palmer L.E."/>
            <person name="de la Bastide M."/>
            <person name="Spiegel L."/>
            <person name="Nascimento L."/>
            <person name="Zutavern T."/>
            <person name="O'Shaughnessy A."/>
            <person name="Dike S."/>
            <person name="Dedhia N."/>
            <person name="Preston R."/>
            <person name="Balija V."/>
            <person name="McCombie W.R."/>
            <person name="Chow T."/>
            <person name="Chen H."/>
            <person name="Chung M."/>
            <person name="Chen C."/>
            <person name="Shaw J."/>
            <person name="Wu H."/>
            <person name="Hsiao K."/>
            <person name="Chao Y."/>
            <person name="Chu M."/>
            <person name="Cheng C."/>
            <person name="Hour A."/>
            <person name="Lee P."/>
            <person name="Lin S."/>
            <person name="Lin Y."/>
            <person name="Liou J."/>
            <person name="Liu S."/>
            <person name="Hsing Y."/>
            <person name="Raghuvanshi S."/>
            <person name="Mohanty A."/>
            <person name="Bharti A.K."/>
            <person name="Gaur A."/>
            <person name="Gupta V."/>
            <person name="Kumar D."/>
            <person name="Ravi V."/>
            <person name="Vij S."/>
            <person name="Kapur A."/>
            <person name="Khurana P."/>
            <person name="Khurana P."/>
            <person name="Khurana J.P."/>
            <person name="Tyagi A.K."/>
            <person name="Gaikwad K."/>
            <person name="Singh A."/>
            <person name="Dalal V."/>
            <person name="Srivastava S."/>
            <person name="Dixit A."/>
            <person name="Pal A.K."/>
            <person name="Ghazi I.A."/>
            <person name="Yadav M."/>
            <person name="Pandit A."/>
            <person name="Bhargava A."/>
            <person name="Sureshbabu K."/>
            <person name="Batra K."/>
            <person name="Sharma T.R."/>
            <person name="Mohapatra T."/>
            <person name="Singh N.K."/>
            <person name="Messing J."/>
            <person name="Nelson A.B."/>
            <person name="Fuks G."/>
            <person name="Kavchok S."/>
            <person name="Keizer G."/>
            <person name="Linton E."/>
            <person name="Llaca V."/>
            <person name="Song R."/>
            <person name="Tanyolac B."/>
            <person name="Young S."/>
            <person name="Ho-Il K."/>
            <person name="Hahn J.H."/>
            <person name="Sangsakoo G."/>
            <person name="Vanavichit A."/>
            <person name="de Mattos Luiz.A.T."/>
            <person name="Zimmer P.D."/>
            <person name="Malone G."/>
            <person name="Dellagostin O."/>
            <person name="de Oliveira A.C."/>
            <person name="Bevan M."/>
            <person name="Bancroft I."/>
            <person name="Minx P."/>
            <person name="Cordum H."/>
            <person name="Wilson R."/>
            <person name="Cheng Z."/>
            <person name="Jin W."/>
            <person name="Jiang J."/>
            <person name="Leong S.A."/>
            <person name="Iwama H."/>
            <person name="Gojobori T."/>
            <person name="Itoh T."/>
            <person name="Niimura Y."/>
            <person name="Fujii Y."/>
            <person name="Habara T."/>
            <person name="Sakai H."/>
            <person name="Sato Y."/>
            <person name="Wilson G."/>
            <person name="Kumar K."/>
            <person name="McCouch S."/>
            <person name="Juretic N."/>
            <person name="Hoen D."/>
            <person name="Wright S."/>
            <person name="Bruskiewich R."/>
            <person name="Bureau T."/>
            <person name="Miyao A."/>
            <person name="Hirochika H."/>
            <person name="Nishikawa T."/>
            <person name="Kadowaki K."/>
            <person name="Sugiura M."/>
            <person name="Burr B."/>
            <person name="Sasaki T."/>
        </authorList>
    </citation>
    <scope>NUCLEOTIDE SEQUENCE [LARGE SCALE GENOMIC DNA]</scope>
    <source>
        <strain evidence="3">cv. Nipponbare</strain>
    </source>
</reference>
<sequence>MCDGFDEALDGAGGGEEGDDEAGEAEHVHPRPRRRESPDLGLRHVHLDGEVDGERPEGDGADEAEEVVEEGERHGGDGGEHDVGRAPDEAERADGEVAGAERQPEHALAVDEGAVRPPRARPGLGELVDGLAEDLVGADEVDDDADVADVDEPEGLVEAEAGEEVPRRAVAERRVAEHAAQHVERRRRRDSDERRLLHHLVLRRARPQRVLNFYEDIGVGVCKGNVTK</sequence>
<name>A0A0P0X247_ORYSJ</name>
<gene>
    <name evidence="2" type="ordered locus">Os07g0134101</name>
    <name evidence="2" type="ORF">OSNPB_070134101</name>
</gene>
<dbReference type="Proteomes" id="UP000059680">
    <property type="component" value="Chromosome 7"/>
</dbReference>
<reference evidence="2 3" key="2">
    <citation type="journal article" date="2013" name="Plant Cell Physiol.">
        <title>Rice Annotation Project Database (RAP-DB): an integrative and interactive database for rice genomics.</title>
        <authorList>
            <person name="Sakai H."/>
            <person name="Lee S.S."/>
            <person name="Tanaka T."/>
            <person name="Numa H."/>
            <person name="Kim J."/>
            <person name="Kawahara Y."/>
            <person name="Wakimoto H."/>
            <person name="Yang C.C."/>
            <person name="Iwamoto M."/>
            <person name="Abe T."/>
            <person name="Yamada Y."/>
            <person name="Muto A."/>
            <person name="Inokuchi H."/>
            <person name="Ikemura T."/>
            <person name="Matsumoto T."/>
            <person name="Sasaki T."/>
            <person name="Itoh T."/>
        </authorList>
    </citation>
    <scope>NUCLEOTIDE SEQUENCE [LARGE SCALE GENOMIC DNA]</scope>
    <source>
        <strain evidence="3">cv. Nipponbare</strain>
    </source>
</reference>
<feature type="region of interest" description="Disordered" evidence="1">
    <location>
        <begin position="1"/>
        <end position="125"/>
    </location>
</feature>
<accession>A0A0P0X247</accession>
<dbReference type="PaxDb" id="39947-A0A0P0X247"/>
<reference evidence="2 3" key="3">
    <citation type="journal article" date="2013" name="Rice">
        <title>Improvement of the Oryza sativa Nipponbare reference genome using next generation sequence and optical map data.</title>
        <authorList>
            <person name="Kawahara Y."/>
            <person name="de la Bastide M."/>
            <person name="Hamilton J.P."/>
            <person name="Kanamori H."/>
            <person name="McCombie W.R."/>
            <person name="Ouyang S."/>
            <person name="Schwartz D.C."/>
            <person name="Tanaka T."/>
            <person name="Wu J."/>
            <person name="Zhou S."/>
            <person name="Childs K.L."/>
            <person name="Davidson R.M."/>
            <person name="Lin H."/>
            <person name="Quesada-Ocampo L."/>
            <person name="Vaillancourt B."/>
            <person name="Sakai H."/>
            <person name="Lee S.S."/>
            <person name="Kim J."/>
            <person name="Numa H."/>
            <person name="Itoh T."/>
            <person name="Buell C.R."/>
            <person name="Matsumoto T."/>
        </authorList>
    </citation>
    <scope>NUCLEOTIDE SEQUENCE [LARGE SCALE GENOMIC DNA]</scope>
    <source>
        <strain evidence="3">cv. Nipponbare</strain>
    </source>
</reference>